<keyword evidence="3" id="KW-1185">Reference proteome</keyword>
<evidence type="ECO:0000256" key="1">
    <source>
        <dbReference type="SAM" id="Phobius"/>
    </source>
</evidence>
<evidence type="ECO:0000313" key="3">
    <source>
        <dbReference type="Proteomes" id="UP000184406"/>
    </source>
</evidence>
<feature type="transmembrane region" description="Helical" evidence="1">
    <location>
        <begin position="74"/>
        <end position="94"/>
    </location>
</feature>
<keyword evidence="1" id="KW-1133">Transmembrane helix</keyword>
<name>A0A1M5A952_9FLAO</name>
<organism evidence="2 3">
    <name type="scientific">Arenibacter palladensis</name>
    <dbReference type="NCBI Taxonomy" id="237373"/>
    <lineage>
        <taxon>Bacteria</taxon>
        <taxon>Pseudomonadati</taxon>
        <taxon>Bacteroidota</taxon>
        <taxon>Flavobacteriia</taxon>
        <taxon>Flavobacteriales</taxon>
        <taxon>Flavobacteriaceae</taxon>
        <taxon>Arenibacter</taxon>
    </lineage>
</organism>
<keyword evidence="1" id="KW-0812">Transmembrane</keyword>
<proteinExistence type="predicted"/>
<gene>
    <name evidence="2" type="ORF">SAMN03080594_103148</name>
</gene>
<feature type="transmembrane region" description="Helical" evidence="1">
    <location>
        <begin position="48"/>
        <end position="68"/>
    </location>
</feature>
<dbReference type="EMBL" id="FQUX01000003">
    <property type="protein sequence ID" value="SHF26840.1"/>
    <property type="molecule type" value="Genomic_DNA"/>
</dbReference>
<evidence type="ECO:0000313" key="2">
    <source>
        <dbReference type="EMBL" id="SHF26840.1"/>
    </source>
</evidence>
<dbReference type="Proteomes" id="UP000184406">
    <property type="component" value="Unassembled WGS sequence"/>
</dbReference>
<sequence length="160" mass="18928">MDILRRKNQELFLYKTFGRHFKGITMKIQFDEKEKSIEIKDGLKTQYLLIKMMLFITFINSILFPVFILDKKQLEWLGFIWILLGLGSMIMLIYQVMTKSTSEKLNLSEISSLTEKQVFGRTRFSLKLKNGKLRDLMEMKNESDIIETKELFKNIGIKIS</sequence>
<accession>A0A1M5A952</accession>
<keyword evidence="1" id="KW-0472">Membrane</keyword>
<reference evidence="3" key="1">
    <citation type="submission" date="2016-11" db="EMBL/GenBank/DDBJ databases">
        <authorList>
            <person name="Varghese N."/>
            <person name="Submissions S."/>
        </authorList>
    </citation>
    <scope>NUCLEOTIDE SEQUENCE [LARGE SCALE GENOMIC DNA]</scope>
    <source>
        <strain evidence="3">DSM 17539</strain>
    </source>
</reference>
<protein>
    <submittedName>
        <fullName evidence="2">Uncharacterized protein</fullName>
    </submittedName>
</protein>
<dbReference type="AlphaFoldDB" id="A0A1M5A952"/>